<evidence type="ECO:0000313" key="1">
    <source>
        <dbReference type="EMBL" id="MDT0318326.1"/>
    </source>
</evidence>
<dbReference type="Proteomes" id="UP001183420">
    <property type="component" value="Unassembled WGS sequence"/>
</dbReference>
<accession>A0ABU2LL62</accession>
<gene>
    <name evidence="1" type="ORF">RNC47_08265</name>
</gene>
<keyword evidence="2" id="KW-1185">Reference proteome</keyword>
<protein>
    <recommendedName>
        <fullName evidence="3">Peptidase M48 domain-containing protein</fullName>
    </recommendedName>
</protein>
<dbReference type="RefSeq" id="WP_311596982.1">
    <property type="nucleotide sequence ID" value="NZ_JAVREM010000005.1"/>
</dbReference>
<comment type="caution">
    <text evidence="1">The sequence shown here is derived from an EMBL/GenBank/DDBJ whole genome shotgun (WGS) entry which is preliminary data.</text>
</comment>
<evidence type="ECO:0000313" key="2">
    <source>
        <dbReference type="Proteomes" id="UP001183420"/>
    </source>
</evidence>
<sequence length="204" mass="21799">MGPARLERLRADCAALADRDDTAFAVALLAGTPTHEGRAEETLRRWAVAAARFGAALAAEPADAGQPRVVERPGGLDGDPPLLARYRSRPEPTVELFTDTVALAEELIELLGWRARYPEGAVRAAAVAHEAGHHRLHEPAVKRRLRVALDHQLPLLGRWRRLGHVAGADELAAHAYAGATLGLGRGPLLLTAALARAVAALRED</sequence>
<organism evidence="1 2">
    <name type="scientific">Streptomyces millisiae</name>
    <dbReference type="NCBI Taxonomy" id="3075542"/>
    <lineage>
        <taxon>Bacteria</taxon>
        <taxon>Bacillati</taxon>
        <taxon>Actinomycetota</taxon>
        <taxon>Actinomycetes</taxon>
        <taxon>Kitasatosporales</taxon>
        <taxon>Streptomycetaceae</taxon>
        <taxon>Streptomyces</taxon>
    </lineage>
</organism>
<evidence type="ECO:0008006" key="3">
    <source>
        <dbReference type="Google" id="ProtNLM"/>
    </source>
</evidence>
<dbReference type="EMBL" id="JAVREM010000005">
    <property type="protein sequence ID" value="MDT0318326.1"/>
    <property type="molecule type" value="Genomic_DNA"/>
</dbReference>
<reference evidence="2" key="1">
    <citation type="submission" date="2023-07" db="EMBL/GenBank/DDBJ databases">
        <title>30 novel species of actinomycetes from the DSMZ collection.</title>
        <authorList>
            <person name="Nouioui I."/>
        </authorList>
    </citation>
    <scope>NUCLEOTIDE SEQUENCE [LARGE SCALE GENOMIC DNA]</scope>
    <source>
        <strain evidence="2">DSM 44918</strain>
    </source>
</reference>
<proteinExistence type="predicted"/>
<name>A0ABU2LL62_9ACTN</name>